<sequence length="672" mass="77870">MKSAQEWFEEGVNLYKQNDLDGAIEAWSNIQPKDSPKLYIQAQVNLGAALDEQGKLNEAIEAYRNIQPEDSPELYAIAQFNLGNTLRKQNDLDGAIKAYRNIQPKDSPEVYIQAQVNLGAALDEQGKLNEAIEAYRNIQPEDSPEAYAIAQFNLGNTLREQNDFDEAIKAYRNIQPEDSLEVYIRAQVNLGAALAEQEKLNEAIEAYRNIQHKGSPEQYAKAQFNLGNTLRKQNDLDGAIKAYRNIQSEDSVEIYAQALLSLGMLLVEQQNIDEAIEIYKNIDVKYQYHFLIKLMNIISNCNKKYFKKLLTIIKKLSDLMDELFVFSESKYELKVAHYSRGSTIWNMIVEENPSAFRLNTIKNVNDPMEGLVLNQYLQKSCQPKNELLPQPIIENTKNQQQSVFISCFTFNHDSLNQFRLYGKEQEREASGVSLVFAKDFFNYDQRYNINFIASNKELEIGNKNLSINKKESNSGLLLNKLPLYRCIYIDPETGYLSLACRDQITFYHEILAGNPTQDFNKLFKEANKQWNNYQKEISTKTKEIKTLLKTIITNIKHLNTALNRSKKEEKEEIFETLNLILLPLQYLVKHAAFQEEQECRIMYITQLSDKKIQMDWKNKQMYVEYEPNVKENIDKIYLSPGAKSYEDFFRKVLNDNGDKKKVRISTNPFRNK</sequence>
<keyword evidence="2" id="KW-0802">TPR repeat</keyword>
<evidence type="ECO:0000313" key="3">
    <source>
        <dbReference type="EMBL" id="MCS4532924.1"/>
    </source>
</evidence>
<reference evidence="3" key="2">
    <citation type="journal article" date="2023" name="Curr. Microbiol.">
        <title>Neisseria montereyensis sp. nov., Isolated from Oropharynx of California Sea Lion (Zalophus californianus): Genomic, Phylogenetic, and Phenotypic Study.</title>
        <authorList>
            <person name="Volokhov D.V."/>
            <person name="Zagorodnyaya T.A."/>
            <person name="Furtak V.A."/>
            <person name="Nattanmai G."/>
            <person name="Randall L."/>
            <person name="Jose S."/>
            <person name="Gao Y."/>
            <person name="Gulland F.M."/>
            <person name="Eisenberg T."/>
            <person name="Delmonte P."/>
            <person name="Blom J."/>
            <person name="Mitchell K.K."/>
        </authorList>
    </citation>
    <scope>NUCLEOTIDE SEQUENCE</scope>
    <source>
        <strain evidence="3">CSL10203-ORH2</strain>
    </source>
</reference>
<name>A0ABT2F9Q2_9NEIS</name>
<dbReference type="Gene3D" id="1.25.40.10">
    <property type="entry name" value="Tetratricopeptide repeat domain"/>
    <property type="match status" value="3"/>
</dbReference>
<dbReference type="EMBL" id="JANUXW010000001">
    <property type="protein sequence ID" value="MCS4532924.1"/>
    <property type="molecule type" value="Genomic_DNA"/>
</dbReference>
<dbReference type="Pfam" id="PF13432">
    <property type="entry name" value="TPR_16"/>
    <property type="match status" value="3"/>
</dbReference>
<gene>
    <name evidence="3" type="ORF">NXS09_01235</name>
</gene>
<proteinExistence type="predicted"/>
<evidence type="ECO:0000313" key="4">
    <source>
        <dbReference type="Proteomes" id="UP001166947"/>
    </source>
</evidence>
<evidence type="ECO:0000256" key="1">
    <source>
        <dbReference type="ARBA" id="ARBA00022737"/>
    </source>
</evidence>
<reference evidence="3" key="1">
    <citation type="submission" date="2022-08" db="EMBL/GenBank/DDBJ databases">
        <authorList>
            <person name="Volokhov D.V."/>
            <person name="Furtak V.A."/>
            <person name="Zagorodnyaya T.A."/>
        </authorList>
    </citation>
    <scope>NUCLEOTIDE SEQUENCE</scope>
    <source>
        <strain evidence="3">CSL10203-ORH2</strain>
    </source>
</reference>
<protein>
    <submittedName>
        <fullName evidence="3">Tetratricopeptide repeat protein</fullName>
    </submittedName>
</protein>
<dbReference type="SUPFAM" id="SSF48452">
    <property type="entry name" value="TPR-like"/>
    <property type="match status" value="1"/>
</dbReference>
<keyword evidence="1" id="KW-0677">Repeat</keyword>
<dbReference type="InterPro" id="IPR019734">
    <property type="entry name" value="TPR_rpt"/>
</dbReference>
<comment type="caution">
    <text evidence="3">The sequence shown here is derived from an EMBL/GenBank/DDBJ whole genome shotgun (WGS) entry which is preliminary data.</text>
</comment>
<dbReference type="SMART" id="SM00028">
    <property type="entry name" value="TPR"/>
    <property type="match status" value="8"/>
</dbReference>
<dbReference type="InterPro" id="IPR051012">
    <property type="entry name" value="CellSynth/LPSAsmb/PSIAsmb"/>
</dbReference>
<dbReference type="PANTHER" id="PTHR45586:SF1">
    <property type="entry name" value="LIPOPOLYSACCHARIDE ASSEMBLY PROTEIN B"/>
    <property type="match status" value="1"/>
</dbReference>
<evidence type="ECO:0000256" key="2">
    <source>
        <dbReference type="ARBA" id="ARBA00022803"/>
    </source>
</evidence>
<dbReference type="Proteomes" id="UP001166947">
    <property type="component" value="Unassembled WGS sequence"/>
</dbReference>
<dbReference type="RefSeq" id="WP_259290742.1">
    <property type="nucleotide sequence ID" value="NZ_JANUXW010000001.1"/>
</dbReference>
<keyword evidence="4" id="KW-1185">Reference proteome</keyword>
<accession>A0ABT2F9Q2</accession>
<dbReference type="InterPro" id="IPR011990">
    <property type="entry name" value="TPR-like_helical_dom_sf"/>
</dbReference>
<dbReference type="PANTHER" id="PTHR45586">
    <property type="entry name" value="TPR REPEAT-CONTAINING PROTEIN PA4667"/>
    <property type="match status" value="1"/>
</dbReference>
<organism evidence="3 4">
    <name type="scientific">Neisseria montereyensis</name>
    <dbReference type="NCBI Taxonomy" id="2973938"/>
    <lineage>
        <taxon>Bacteria</taxon>
        <taxon>Pseudomonadati</taxon>
        <taxon>Pseudomonadota</taxon>
        <taxon>Betaproteobacteria</taxon>
        <taxon>Neisseriales</taxon>
        <taxon>Neisseriaceae</taxon>
        <taxon>Neisseria</taxon>
    </lineage>
</organism>